<proteinExistence type="predicted"/>
<evidence type="ECO:0000313" key="2">
    <source>
        <dbReference type="Proteomes" id="UP000070700"/>
    </source>
</evidence>
<protein>
    <submittedName>
        <fullName evidence="1">Uncharacterized protein</fullName>
    </submittedName>
</protein>
<keyword evidence="2" id="KW-1185">Reference proteome</keyword>
<evidence type="ECO:0000313" key="1">
    <source>
        <dbReference type="EMBL" id="KUJ07824.1"/>
    </source>
</evidence>
<dbReference type="KEGG" id="psco:LY89DRAFT_742589"/>
<sequence length="152" mass="17262">MTPEDPQYNRFIGYHATGFIFRVILAETINQTNYTSITRSFSYISQTPLLNQTTQYVQSNFIDALQDAFARQVLSLTTDTSFYQALNISAPSLTPLLNRYGTYTSRRIRRDLGVQKEWVCNGYTFQYPVSDDAEWESGSDYGGLFIGTGAET</sequence>
<accession>A0A132B7H2</accession>
<dbReference type="Proteomes" id="UP000070700">
    <property type="component" value="Unassembled WGS sequence"/>
</dbReference>
<organism evidence="1 2">
    <name type="scientific">Mollisia scopiformis</name>
    <name type="common">Conifer needle endophyte fungus</name>
    <name type="synonym">Phialocephala scopiformis</name>
    <dbReference type="NCBI Taxonomy" id="149040"/>
    <lineage>
        <taxon>Eukaryota</taxon>
        <taxon>Fungi</taxon>
        <taxon>Dikarya</taxon>
        <taxon>Ascomycota</taxon>
        <taxon>Pezizomycotina</taxon>
        <taxon>Leotiomycetes</taxon>
        <taxon>Helotiales</taxon>
        <taxon>Mollisiaceae</taxon>
        <taxon>Mollisia</taxon>
    </lineage>
</organism>
<dbReference type="EMBL" id="KQ947438">
    <property type="protein sequence ID" value="KUJ07824.1"/>
    <property type="molecule type" value="Genomic_DNA"/>
</dbReference>
<dbReference type="GeneID" id="28830568"/>
<dbReference type="InParanoid" id="A0A132B7H2"/>
<name>A0A132B7H2_MOLSC</name>
<gene>
    <name evidence="1" type="ORF">LY89DRAFT_742589</name>
</gene>
<reference evidence="1 2" key="1">
    <citation type="submission" date="2015-10" db="EMBL/GenBank/DDBJ databases">
        <title>Full genome of DAOMC 229536 Phialocephala scopiformis, a fungal endophyte of spruce producing the potent anti-insectan compound rugulosin.</title>
        <authorList>
            <consortium name="DOE Joint Genome Institute"/>
            <person name="Walker A.K."/>
            <person name="Frasz S.L."/>
            <person name="Seifert K.A."/>
            <person name="Miller J.D."/>
            <person name="Mondo S.J."/>
            <person name="Labutti K."/>
            <person name="Lipzen A."/>
            <person name="Dockter R."/>
            <person name="Kennedy M."/>
            <person name="Grigoriev I.V."/>
            <person name="Spatafora J.W."/>
        </authorList>
    </citation>
    <scope>NUCLEOTIDE SEQUENCE [LARGE SCALE GENOMIC DNA]</scope>
    <source>
        <strain evidence="1 2">CBS 120377</strain>
    </source>
</reference>
<dbReference type="RefSeq" id="XP_018062179.1">
    <property type="nucleotide sequence ID" value="XM_018220842.1"/>
</dbReference>
<dbReference type="AlphaFoldDB" id="A0A132B7H2"/>